<gene>
    <name evidence="4" type="ORF">Lalb_Chr16g0386221</name>
</gene>
<name>A0A6A4P6L0_LUPAL</name>
<keyword evidence="5" id="KW-1185">Reference proteome</keyword>
<comment type="similarity">
    <text evidence="3">Belongs to the PMEI family.</text>
</comment>
<dbReference type="InterPro" id="IPR034086">
    <property type="entry name" value="PMEI_plant"/>
</dbReference>
<dbReference type="PANTHER" id="PTHR36710">
    <property type="entry name" value="PECTINESTERASE INHIBITOR-LIKE"/>
    <property type="match status" value="1"/>
</dbReference>
<dbReference type="NCBIfam" id="TIGR01614">
    <property type="entry name" value="PME_inhib"/>
    <property type="match status" value="1"/>
</dbReference>
<dbReference type="CDD" id="cd15797">
    <property type="entry name" value="PMEI"/>
    <property type="match status" value="1"/>
</dbReference>
<evidence type="ECO:0000256" key="3">
    <source>
        <dbReference type="ARBA" id="ARBA00038471"/>
    </source>
</evidence>
<dbReference type="EMBL" id="WOCE01000016">
    <property type="protein sequence ID" value="KAE9597410.1"/>
    <property type="molecule type" value="Genomic_DNA"/>
</dbReference>
<dbReference type="Proteomes" id="UP000447434">
    <property type="component" value="Chromosome 16"/>
</dbReference>
<dbReference type="FunFam" id="1.20.140.40:FF:000008">
    <property type="entry name" value="Invertase/pectin methylesterase inhibitor family protein"/>
    <property type="match status" value="1"/>
</dbReference>
<dbReference type="SUPFAM" id="SSF101148">
    <property type="entry name" value="Plant invertase/pectin methylesterase inhibitor"/>
    <property type="match status" value="1"/>
</dbReference>
<evidence type="ECO:0000313" key="4">
    <source>
        <dbReference type="EMBL" id="KAE9597410.1"/>
    </source>
</evidence>
<dbReference type="PANTHER" id="PTHR36710:SF20">
    <property type="entry name" value="PECTINESTERASE INHIBITOR DOMAIN PROTEIN"/>
    <property type="match status" value="1"/>
</dbReference>
<organism evidence="4 5">
    <name type="scientific">Lupinus albus</name>
    <name type="common">White lupine</name>
    <name type="synonym">Lupinus termis</name>
    <dbReference type="NCBI Taxonomy" id="3870"/>
    <lineage>
        <taxon>Eukaryota</taxon>
        <taxon>Viridiplantae</taxon>
        <taxon>Streptophyta</taxon>
        <taxon>Embryophyta</taxon>
        <taxon>Tracheophyta</taxon>
        <taxon>Spermatophyta</taxon>
        <taxon>Magnoliopsida</taxon>
        <taxon>eudicotyledons</taxon>
        <taxon>Gunneridae</taxon>
        <taxon>Pentapetalae</taxon>
        <taxon>rosids</taxon>
        <taxon>fabids</taxon>
        <taxon>Fabales</taxon>
        <taxon>Fabaceae</taxon>
        <taxon>Papilionoideae</taxon>
        <taxon>50 kb inversion clade</taxon>
        <taxon>genistoids sensu lato</taxon>
        <taxon>core genistoids</taxon>
        <taxon>Genisteae</taxon>
        <taxon>Lupinus</taxon>
    </lineage>
</organism>
<evidence type="ECO:0000313" key="5">
    <source>
        <dbReference type="Proteomes" id="UP000447434"/>
    </source>
</evidence>
<reference evidence="5" key="1">
    <citation type="journal article" date="2020" name="Nat. Commun.">
        <title>Genome sequence of the cluster root forming white lupin.</title>
        <authorList>
            <person name="Hufnagel B."/>
            <person name="Marques A."/>
            <person name="Soriano A."/>
            <person name="Marques L."/>
            <person name="Divol F."/>
            <person name="Doumas P."/>
            <person name="Sallet E."/>
            <person name="Mancinotti D."/>
            <person name="Carrere S."/>
            <person name="Marande W."/>
            <person name="Arribat S."/>
            <person name="Keller J."/>
            <person name="Huneau C."/>
            <person name="Blein T."/>
            <person name="Aime D."/>
            <person name="Laguerre M."/>
            <person name="Taylor J."/>
            <person name="Schubert V."/>
            <person name="Nelson M."/>
            <person name="Geu-Flores F."/>
            <person name="Crespi M."/>
            <person name="Gallardo-Guerrero K."/>
            <person name="Delaux P.-M."/>
            <person name="Salse J."/>
            <person name="Berges H."/>
            <person name="Guyot R."/>
            <person name="Gouzy J."/>
            <person name="Peret B."/>
        </authorList>
    </citation>
    <scope>NUCLEOTIDE SEQUENCE [LARGE SCALE GENOMIC DNA]</scope>
    <source>
        <strain evidence="5">cv. Amiga</strain>
    </source>
</reference>
<dbReference type="InterPro" id="IPR006501">
    <property type="entry name" value="Pectinesterase_inhib_dom"/>
</dbReference>
<dbReference type="SMART" id="SM00856">
    <property type="entry name" value="PMEI"/>
    <property type="match status" value="1"/>
</dbReference>
<accession>A0A6A4P6L0</accession>
<dbReference type="Gene3D" id="1.20.140.40">
    <property type="entry name" value="Invertase/pectin methylesterase inhibitor family protein"/>
    <property type="match status" value="1"/>
</dbReference>
<sequence>MAHFCIRHPVISFFVLMFLLFSTSSYASKIVEINDICKQTMKNPSFCLSILNSKPGGAKGADLVSLSQYIIDVARDNITNTINLIKSLITESGNDPKAKAHYETCLVHFDDESESCALSDINYTQELLKKGDYGGVNIAASAVQTDVEDCISGESPGDTPYHDTSKLPQYADVIKQVVDIILIMSNYLVQN</sequence>
<keyword evidence="2" id="KW-1015">Disulfide bond</keyword>
<dbReference type="Pfam" id="PF04043">
    <property type="entry name" value="PMEI"/>
    <property type="match status" value="1"/>
</dbReference>
<comment type="caution">
    <text evidence="4">The sequence shown here is derived from an EMBL/GenBank/DDBJ whole genome shotgun (WGS) entry which is preliminary data.</text>
</comment>
<dbReference type="AlphaFoldDB" id="A0A6A4P6L0"/>
<dbReference type="InterPro" id="IPR052421">
    <property type="entry name" value="PCW_Enzyme_Inhibitor"/>
</dbReference>
<protein>
    <submittedName>
        <fullName evidence="4">Putative pectinesterase inhibitor domain-containing protein</fullName>
    </submittedName>
</protein>
<dbReference type="GO" id="GO:0046910">
    <property type="term" value="F:pectinesterase inhibitor activity"/>
    <property type="evidence" value="ECO:0007669"/>
    <property type="project" value="InterPro"/>
</dbReference>
<dbReference type="InterPro" id="IPR035513">
    <property type="entry name" value="Invertase/methylesterase_inhib"/>
</dbReference>
<evidence type="ECO:0000256" key="2">
    <source>
        <dbReference type="ARBA" id="ARBA00023157"/>
    </source>
</evidence>
<keyword evidence="1" id="KW-0732">Signal</keyword>
<proteinExistence type="inferred from homology"/>
<evidence type="ECO:0000256" key="1">
    <source>
        <dbReference type="ARBA" id="ARBA00022729"/>
    </source>
</evidence>
<dbReference type="OrthoDB" id="1413774at2759"/>